<keyword evidence="6" id="KW-0456">Lyase</keyword>
<evidence type="ECO:0000313" key="16">
    <source>
        <dbReference type="EMBL" id="KQB35316.1"/>
    </source>
</evidence>
<keyword evidence="5" id="KW-0288">FMN</keyword>
<evidence type="ECO:0000256" key="1">
    <source>
        <dbReference type="ARBA" id="ARBA00001936"/>
    </source>
</evidence>
<evidence type="ECO:0000256" key="6">
    <source>
        <dbReference type="ARBA" id="ARBA00022793"/>
    </source>
</evidence>
<dbReference type="Gene3D" id="3.40.1670.10">
    <property type="entry name" value="UbiD C-terminal domain-like"/>
    <property type="match status" value="1"/>
</dbReference>
<evidence type="ECO:0000313" key="17">
    <source>
        <dbReference type="Proteomes" id="UP000050301"/>
    </source>
</evidence>
<comment type="similarity">
    <text evidence="3">Belongs to the UbiD family.</text>
</comment>
<evidence type="ECO:0000256" key="4">
    <source>
        <dbReference type="ARBA" id="ARBA00022630"/>
    </source>
</evidence>
<dbReference type="InterPro" id="IPR048304">
    <property type="entry name" value="UbiD_Rift_dom"/>
</dbReference>
<dbReference type="InterPro" id="IPR049381">
    <property type="entry name" value="UbiD-like_C"/>
</dbReference>
<dbReference type="Pfam" id="PF01977">
    <property type="entry name" value="UbiD"/>
    <property type="match status" value="1"/>
</dbReference>
<feature type="domain" description="3-octaprenyl-4-hydroxybenzoate carboxy-lyase-like Rift-related" evidence="13">
    <location>
        <begin position="126"/>
        <end position="313"/>
    </location>
</feature>
<evidence type="ECO:0000256" key="8">
    <source>
        <dbReference type="ARBA" id="ARBA00049054"/>
    </source>
</evidence>
<dbReference type="InterPro" id="IPR049383">
    <property type="entry name" value="UbiD-like_N"/>
</dbReference>
<comment type="cofactor">
    <cofactor evidence="1">
        <name>Mn(2+)</name>
        <dbReference type="ChEBI" id="CHEBI:29035"/>
    </cofactor>
</comment>
<dbReference type="FunFam" id="3.40.1670.10:FF:000003">
    <property type="entry name" value="Phenolic acid decarboxylase"/>
    <property type="match status" value="1"/>
</dbReference>
<proteinExistence type="inferred from homology"/>
<evidence type="ECO:0000256" key="12">
    <source>
        <dbReference type="ARBA" id="ARBA00049936"/>
    </source>
</evidence>
<dbReference type="PANTHER" id="PTHR30108">
    <property type="entry name" value="3-OCTAPRENYL-4-HYDROXYBENZOATE CARBOXY-LYASE-RELATED"/>
    <property type="match status" value="1"/>
</dbReference>
<evidence type="ECO:0000256" key="3">
    <source>
        <dbReference type="ARBA" id="ARBA00010021"/>
    </source>
</evidence>
<feature type="domain" description="3-octaprenyl-4-hydroxybenzoate carboxy-lyase-like C-terminal" evidence="15">
    <location>
        <begin position="321"/>
        <end position="443"/>
    </location>
</feature>
<sequence length="482" mass="55133">MVFSDLRDYLKFQEKNNDLVHVTDEVDPDLELTYILSEEERIGKKRTMLFENVKNSDIPVAGNFFSTDQKIENILGDKPYNVGLRLKNLVRIPDDTESMISRGLQMMKELGGIRPKVEQRKSSEFNVLEKVDLGRYPITKNWPMDGGKYITMPLVITKDPVTGQRNVGTYRMQVFDNETTGMHWHIHKGGAEHFSEYKEESKTMDVAVVIGTDPLTFFSSIAPLPNGIDEFSFRGLLARKSLELIKGETVDLEYPRNSEIVLEGYIDPSETRVEGPFGDHTGYYSLEEQFPVFHIKKIIEKKNPIYMTTIVGKLWHEDVRIGKAIERMFLPLVQIQIPEIVDMNIPEETVVSNMIVVSIKKRYPGQAKKVMFAIWGTGQMALTKIVVVVDDDVDVHDMKQVMWAMTTRIDPSSDVFIIPGTPTDSLDHPARIFNYGSKMGIDATRKTKEENYNRVWPETLKMDADIEKKVDELINRLGSSQN</sequence>
<protein>
    <recommendedName>
        <fullName evidence="11">Anhydromevalonate phosphate decarboxylase</fullName>
        <ecNumber evidence="10">4.1.1.126</ecNumber>
    </recommendedName>
</protein>
<evidence type="ECO:0000256" key="7">
    <source>
        <dbReference type="ARBA" id="ARBA00023211"/>
    </source>
</evidence>
<feature type="domain" description="3-octaprenyl-4-hydroxybenzoate carboxy-lyase-like N-terminal" evidence="14">
    <location>
        <begin position="11"/>
        <end position="81"/>
    </location>
</feature>
<keyword evidence="17" id="KW-1185">Reference proteome</keyword>
<evidence type="ECO:0000256" key="5">
    <source>
        <dbReference type="ARBA" id="ARBA00022643"/>
    </source>
</evidence>
<evidence type="ECO:0000259" key="15">
    <source>
        <dbReference type="Pfam" id="PF20696"/>
    </source>
</evidence>
<dbReference type="FunCoup" id="A0A0N8VL22">
    <property type="interactions" value="70"/>
</dbReference>
<keyword evidence="7" id="KW-0464">Manganese</keyword>
<dbReference type="EC" id="4.1.1.126" evidence="10"/>
<accession>A0A0N8VL22</accession>
<comment type="function">
    <text evidence="9">Catalyzes the conversion of trans-anhydromevalonate 5-phosphate (tAHMP) into isopentenyl phosphate. Involved in the archaeal mevalonate (MVA) pathway, which provides fundamental precursors for isoprenoid biosynthesis, such as isopentenyl diphosphate (IPP) and dimethylallyl diphosphate (DMAPP).</text>
</comment>
<evidence type="ECO:0000256" key="9">
    <source>
        <dbReference type="ARBA" id="ARBA00049583"/>
    </source>
</evidence>
<dbReference type="Pfam" id="PF20695">
    <property type="entry name" value="UbiD_N"/>
    <property type="match status" value="1"/>
</dbReference>
<dbReference type="SUPFAM" id="SSF50475">
    <property type="entry name" value="FMN-binding split barrel"/>
    <property type="match status" value="1"/>
</dbReference>
<dbReference type="PANTHER" id="PTHR30108:SF17">
    <property type="entry name" value="FERULIC ACID DECARBOXYLASE 1"/>
    <property type="match status" value="1"/>
</dbReference>
<dbReference type="Pfam" id="PF20696">
    <property type="entry name" value="UbiD_C"/>
    <property type="match status" value="1"/>
</dbReference>
<gene>
    <name evidence="16" type="ORF">AOG55_00535</name>
</gene>
<evidence type="ECO:0000256" key="11">
    <source>
        <dbReference type="ARBA" id="ARBA00049754"/>
    </source>
</evidence>
<reference evidence="16 17" key="1">
    <citation type="submission" date="2015-09" db="EMBL/GenBank/DDBJ databases">
        <title>Heavy metals and arsenic resistance mechanisms in polyextremophilic archaea of the family Ferroplasmaceae.</title>
        <authorList>
            <person name="Bulaev A.G."/>
            <person name="Kanygina A.V."/>
        </authorList>
    </citation>
    <scope>NUCLEOTIDE SEQUENCE [LARGE SCALE GENOMIC DNA]</scope>
    <source>
        <strain evidence="16 17">BH2</strain>
    </source>
</reference>
<evidence type="ECO:0000259" key="13">
    <source>
        <dbReference type="Pfam" id="PF01977"/>
    </source>
</evidence>
<dbReference type="InParanoid" id="A0A0N8VL22"/>
<dbReference type="InterPro" id="IPR002830">
    <property type="entry name" value="UbiD"/>
</dbReference>
<comment type="caution">
    <text evidence="16">The sequence shown here is derived from an EMBL/GenBank/DDBJ whole genome shotgun (WGS) entry which is preliminary data.</text>
</comment>
<keyword evidence="6" id="KW-0210">Decarboxylase</keyword>
<evidence type="ECO:0000259" key="14">
    <source>
        <dbReference type="Pfam" id="PF20695"/>
    </source>
</evidence>
<dbReference type="EMBL" id="LKBH01000157">
    <property type="protein sequence ID" value="KQB35316.1"/>
    <property type="molecule type" value="Genomic_DNA"/>
</dbReference>
<dbReference type="NCBIfam" id="TIGR00148">
    <property type="entry name" value="UbiD family decarboxylase"/>
    <property type="match status" value="1"/>
</dbReference>
<dbReference type="NCBIfam" id="TIGR03701">
    <property type="entry name" value="mena_SCO4490"/>
    <property type="match status" value="1"/>
</dbReference>
<dbReference type="AlphaFoldDB" id="A0A0N8VL22"/>
<dbReference type="GO" id="GO:0005737">
    <property type="term" value="C:cytoplasm"/>
    <property type="evidence" value="ECO:0007669"/>
    <property type="project" value="TreeGrafter"/>
</dbReference>
<name>A0A0N8VL22_9ARCH</name>
<evidence type="ECO:0000256" key="2">
    <source>
        <dbReference type="ARBA" id="ARBA00005092"/>
    </source>
</evidence>
<comment type="pathway">
    <text evidence="2">Isoprenoid biosynthesis; isopentenyl diphosphate biosynthesis via mevalonate pathway.</text>
</comment>
<comment type="catalytic activity">
    <reaction evidence="8">
        <text>(2E)-3-methyl-5-phosphooxypent-2-enoate + H(+) = isopentenyl phosphate + CO2</text>
        <dbReference type="Rhea" id="RHEA:78971"/>
        <dbReference type="ChEBI" id="CHEBI:15378"/>
        <dbReference type="ChEBI" id="CHEBI:16526"/>
        <dbReference type="ChEBI" id="CHEBI:65078"/>
        <dbReference type="ChEBI" id="CHEBI:229665"/>
        <dbReference type="EC" id="4.1.1.126"/>
    </reaction>
    <physiologicalReaction direction="left-to-right" evidence="8">
        <dbReference type="Rhea" id="RHEA:78972"/>
    </physiologicalReaction>
</comment>
<dbReference type="GO" id="GO:0016831">
    <property type="term" value="F:carboxy-lyase activity"/>
    <property type="evidence" value="ECO:0007669"/>
    <property type="project" value="UniProtKB-KW"/>
</dbReference>
<keyword evidence="4" id="KW-0285">Flavoprotein</keyword>
<dbReference type="InterPro" id="IPR022390">
    <property type="entry name" value="HBDC"/>
</dbReference>
<dbReference type="SUPFAM" id="SSF143968">
    <property type="entry name" value="UbiD C-terminal domain-like"/>
    <property type="match status" value="1"/>
</dbReference>
<comment type="cofactor">
    <cofactor evidence="12">
        <name>prenylated FMN</name>
        <dbReference type="ChEBI" id="CHEBI:87746"/>
    </cofactor>
</comment>
<evidence type="ECO:0000256" key="10">
    <source>
        <dbReference type="ARBA" id="ARBA00049727"/>
    </source>
</evidence>
<dbReference type="RefSeq" id="WP_055040955.1">
    <property type="nucleotide sequence ID" value="NZ_LKBH01000157.1"/>
</dbReference>
<dbReference type="Proteomes" id="UP000050301">
    <property type="component" value="Unassembled WGS sequence"/>
</dbReference>
<organism evidence="16 17">
    <name type="scientific">Acidiplasma cupricumulans</name>
    <dbReference type="NCBI Taxonomy" id="312540"/>
    <lineage>
        <taxon>Archaea</taxon>
        <taxon>Methanobacteriati</taxon>
        <taxon>Thermoplasmatota</taxon>
        <taxon>Thermoplasmata</taxon>
        <taxon>Thermoplasmatales</taxon>
        <taxon>Ferroplasmaceae</taxon>
        <taxon>Acidiplasma</taxon>
    </lineage>
</organism>